<dbReference type="GO" id="GO:0003993">
    <property type="term" value="F:acid phosphatase activity"/>
    <property type="evidence" value="ECO:0007669"/>
    <property type="project" value="InterPro"/>
</dbReference>
<dbReference type="EMBL" id="FTOF01000004">
    <property type="protein sequence ID" value="SIS45356.1"/>
    <property type="molecule type" value="Genomic_DNA"/>
</dbReference>
<dbReference type="CDD" id="cd03397">
    <property type="entry name" value="PAP2_acid_phosphatase"/>
    <property type="match status" value="1"/>
</dbReference>
<dbReference type="GO" id="GO:0030288">
    <property type="term" value="C:outer membrane-bounded periplasmic space"/>
    <property type="evidence" value="ECO:0007669"/>
    <property type="project" value="InterPro"/>
</dbReference>
<evidence type="ECO:0000313" key="3">
    <source>
        <dbReference type="EMBL" id="SIS45356.1"/>
    </source>
</evidence>
<name>A0A1N7J7Z3_9CORY</name>
<feature type="chain" id="PRO_5012862549" evidence="1">
    <location>
        <begin position="29"/>
        <end position="428"/>
    </location>
</feature>
<sequence>MTKNSRVVSAAAAAMLSLATISPSVAVAQPLEALNFQLPEGASLTAPQLKSPVTGSSTGGVPAQHAGAPVPTPFSPDYLAGYISDVSPYYGGIYYQVNQLFPSVRRNHPEIMQKNLDTAVQINNYASPERIADAQVDALAASDNLVETLSPALGQEFGKAVRDALEENRLPKTQYLLGNGFLARAGGIASSTGIEKILFNQDRPFVVAPDRIKEYNLYEDDLYGESPAFPSGHANQATWVTSLLAYMVPEVAPQLHYRGALAGNSRIVLGVHYPLDVIGGRMSGQAAAADRLNDPKMRNAIDQAAAELRAEVEWRTGKSIPELVATDTPFISTQEAVKQYTEWMNYGFDTIYDPNAAMIVPQSAPVLISNSYPGSDYGKRAGVLHTTAGKAGNPLDWQGEGGSWQRLNLAKATAEAGTINPNGSLKLK</sequence>
<gene>
    <name evidence="3" type="ORF">SAMN05444817_104131</name>
</gene>
<dbReference type="InterPro" id="IPR000326">
    <property type="entry name" value="PAP2/HPO"/>
</dbReference>
<dbReference type="STRING" id="1161099.SAMN05444817_104131"/>
<proteinExistence type="predicted"/>
<dbReference type="InterPro" id="IPR036938">
    <property type="entry name" value="PAP2/HPO_sf"/>
</dbReference>
<accession>A0A1N7J7Z3</accession>
<dbReference type="Gene3D" id="1.20.144.10">
    <property type="entry name" value="Phosphatidic acid phosphatase type 2/haloperoxidase"/>
    <property type="match status" value="1"/>
</dbReference>
<dbReference type="AlphaFoldDB" id="A0A1N7J7Z3"/>
<organism evidence="3 4">
    <name type="scientific">Corynebacterium appendicis CIP 107643</name>
    <dbReference type="NCBI Taxonomy" id="1161099"/>
    <lineage>
        <taxon>Bacteria</taxon>
        <taxon>Bacillati</taxon>
        <taxon>Actinomycetota</taxon>
        <taxon>Actinomycetes</taxon>
        <taxon>Mycobacteriales</taxon>
        <taxon>Corynebacteriaceae</taxon>
        <taxon>Corynebacterium</taxon>
    </lineage>
</organism>
<evidence type="ECO:0000259" key="2">
    <source>
        <dbReference type="SMART" id="SM00014"/>
    </source>
</evidence>
<dbReference type="InterPro" id="IPR001011">
    <property type="entry name" value="Acid_Pase_classA_bac"/>
</dbReference>
<keyword evidence="1" id="KW-0732">Signal</keyword>
<evidence type="ECO:0000313" key="4">
    <source>
        <dbReference type="Proteomes" id="UP000186292"/>
    </source>
</evidence>
<dbReference type="SMART" id="SM00014">
    <property type="entry name" value="acidPPc"/>
    <property type="match status" value="1"/>
</dbReference>
<evidence type="ECO:0000256" key="1">
    <source>
        <dbReference type="SAM" id="SignalP"/>
    </source>
</evidence>
<dbReference type="RefSeq" id="WP_076599026.1">
    <property type="nucleotide sequence ID" value="NZ_CP046976.1"/>
</dbReference>
<dbReference type="Pfam" id="PF01569">
    <property type="entry name" value="PAP2"/>
    <property type="match status" value="1"/>
</dbReference>
<keyword evidence="4" id="KW-1185">Reference proteome</keyword>
<feature type="domain" description="Phosphatidic acid phosphatase type 2/haloperoxidase" evidence="2">
    <location>
        <begin position="176"/>
        <end position="292"/>
    </location>
</feature>
<dbReference type="OrthoDB" id="9805301at2"/>
<reference evidence="4" key="1">
    <citation type="submission" date="2017-01" db="EMBL/GenBank/DDBJ databases">
        <authorList>
            <person name="Varghese N."/>
            <person name="Submissions S."/>
        </authorList>
    </citation>
    <scope>NUCLEOTIDE SEQUENCE [LARGE SCALE GENOMIC DNA]</scope>
    <source>
        <strain evidence="4">DSM 44531</strain>
    </source>
</reference>
<dbReference type="SUPFAM" id="SSF48317">
    <property type="entry name" value="Acid phosphatase/Vanadium-dependent haloperoxidase"/>
    <property type="match status" value="1"/>
</dbReference>
<dbReference type="Proteomes" id="UP000186292">
    <property type="component" value="Unassembled WGS sequence"/>
</dbReference>
<feature type="signal peptide" evidence="1">
    <location>
        <begin position="1"/>
        <end position="28"/>
    </location>
</feature>
<protein>
    <submittedName>
        <fullName evidence="3">PAP2 superfamily protein</fullName>
    </submittedName>
</protein>